<feature type="binding site" evidence="2">
    <location>
        <position position="102"/>
    </location>
    <ligand>
        <name>Zn(2+)</name>
        <dbReference type="ChEBI" id="CHEBI:29105"/>
        <label>2</label>
    </ligand>
</feature>
<name>A0A1F5EHP5_9BACT</name>
<feature type="active site" description="Proton donor" evidence="1">
    <location>
        <position position="80"/>
    </location>
</feature>
<comment type="caution">
    <text evidence="3">The sequence shown here is derived from an EMBL/GenBank/DDBJ whole genome shotgun (WGS) entry which is preliminary data.</text>
</comment>
<comment type="cofactor">
    <cofactor evidence="2">
        <name>Zn(2+)</name>
        <dbReference type="ChEBI" id="CHEBI:29105"/>
    </cofactor>
    <text evidence="2">Binds 2 Zn(2+) ions per subunit. One is catalytic and the other provides a structural contribution.</text>
</comment>
<dbReference type="CDD" id="cd00947">
    <property type="entry name" value="TBP_aldolase_IIB"/>
    <property type="match status" value="1"/>
</dbReference>
<dbReference type="PIRSF" id="PIRSF001359">
    <property type="entry name" value="F_bP_aldolase_II"/>
    <property type="match status" value="1"/>
</dbReference>
<dbReference type="Gene3D" id="3.20.20.70">
    <property type="entry name" value="Aldolase class I"/>
    <property type="match status" value="1"/>
</dbReference>
<keyword evidence="2" id="KW-0862">Zinc</keyword>
<dbReference type="GO" id="GO:0005975">
    <property type="term" value="P:carbohydrate metabolic process"/>
    <property type="evidence" value="ECO:0007669"/>
    <property type="project" value="InterPro"/>
</dbReference>
<dbReference type="AlphaFoldDB" id="A0A1F5EHP5"/>
<feature type="binding site" evidence="2">
    <location>
        <position position="184"/>
    </location>
    <ligand>
        <name>Zn(2+)</name>
        <dbReference type="ChEBI" id="CHEBI:29105"/>
        <label>1</label>
        <note>catalytic</note>
    </ligand>
</feature>
<dbReference type="InterPro" id="IPR000771">
    <property type="entry name" value="FBA_II"/>
</dbReference>
<feature type="binding site" evidence="2">
    <location>
        <position position="134"/>
    </location>
    <ligand>
        <name>Zn(2+)</name>
        <dbReference type="ChEBI" id="CHEBI:29105"/>
        <label>2</label>
    </ligand>
</feature>
<dbReference type="InterPro" id="IPR013785">
    <property type="entry name" value="Aldolase_TIM"/>
</dbReference>
<dbReference type="GO" id="GO:0008270">
    <property type="term" value="F:zinc ion binding"/>
    <property type="evidence" value="ECO:0007669"/>
    <property type="project" value="InterPro"/>
</dbReference>
<organism evidence="3 4">
    <name type="scientific">Candidatus Campbellbacteria bacterium RIFOXYC2_FULL_35_25</name>
    <dbReference type="NCBI Taxonomy" id="1797582"/>
    <lineage>
        <taxon>Bacteria</taxon>
        <taxon>Candidatus Campbelliibacteriota</taxon>
    </lineage>
</organism>
<feature type="binding site" evidence="2">
    <location>
        <position position="81"/>
    </location>
    <ligand>
        <name>Zn(2+)</name>
        <dbReference type="ChEBI" id="CHEBI:29105"/>
        <label>1</label>
        <note>catalytic</note>
    </ligand>
</feature>
<reference evidence="3 4" key="1">
    <citation type="journal article" date="2016" name="Nat. Commun.">
        <title>Thousands of microbial genomes shed light on interconnected biogeochemical processes in an aquifer system.</title>
        <authorList>
            <person name="Anantharaman K."/>
            <person name="Brown C.T."/>
            <person name="Hug L.A."/>
            <person name="Sharon I."/>
            <person name="Castelle C.J."/>
            <person name="Probst A.J."/>
            <person name="Thomas B.C."/>
            <person name="Singh A."/>
            <person name="Wilkins M.J."/>
            <person name="Karaoz U."/>
            <person name="Brodie E.L."/>
            <person name="Williams K.H."/>
            <person name="Hubbard S.S."/>
            <person name="Banfield J.F."/>
        </authorList>
    </citation>
    <scope>NUCLEOTIDE SEQUENCE [LARGE SCALE GENOMIC DNA]</scope>
</reference>
<evidence type="ECO:0000256" key="1">
    <source>
        <dbReference type="PIRSR" id="PIRSR001359-1"/>
    </source>
</evidence>
<evidence type="ECO:0000313" key="3">
    <source>
        <dbReference type="EMBL" id="OGD66850.1"/>
    </source>
</evidence>
<sequence>MKNLKQIIEEAEENKIAVGHFNISNIEGLWGIFNAARELNLPVIIGASEGERKFVGTKQVAVLVKSLREEFDYPIFSNADHCKSFESLKEAVDAGFDAVIFDGGQLSLEENIETAKKCVEYAKSVNPDILVEGELGYIGGSSKMLDEIPEGVALGEMMTSPEDAKRFVAETGVDLFTPAVGNIHGMLKGAKNPNLDIERIGKIKEAIKIPIVLHGGSGISDEDFVSAIKSGVSIVHINTEIRLAYKNATEQSIKDNPEEIAPYKRMELSVKAISEVVKKRLELFSSK</sequence>
<dbReference type="PANTHER" id="PTHR30304:SF0">
    <property type="entry name" value="D-TAGATOSE-1,6-BISPHOSPHATE ALDOLASE SUBUNIT GATY-RELATED"/>
    <property type="match status" value="1"/>
</dbReference>
<dbReference type="SUPFAM" id="SSF51569">
    <property type="entry name" value="Aldolase"/>
    <property type="match status" value="1"/>
</dbReference>
<dbReference type="Pfam" id="PF01116">
    <property type="entry name" value="F_bP_aldolase"/>
    <property type="match status" value="1"/>
</dbReference>
<evidence type="ECO:0000313" key="4">
    <source>
        <dbReference type="Proteomes" id="UP000179003"/>
    </source>
</evidence>
<keyword evidence="2" id="KW-0479">Metal-binding</keyword>
<accession>A0A1F5EHP5</accession>
<protein>
    <submittedName>
        <fullName evidence="3">Tagatose-bisphosphate aldolase</fullName>
    </submittedName>
</protein>
<dbReference type="PANTHER" id="PTHR30304">
    <property type="entry name" value="D-TAGATOSE-1,6-BISPHOSPHATE ALDOLASE"/>
    <property type="match status" value="1"/>
</dbReference>
<dbReference type="STRING" id="1797582.A2442_02350"/>
<dbReference type="NCBIfam" id="TIGR00167">
    <property type="entry name" value="cbbA"/>
    <property type="match status" value="1"/>
</dbReference>
<gene>
    <name evidence="3" type="ORF">A2442_02350</name>
</gene>
<evidence type="ECO:0000256" key="2">
    <source>
        <dbReference type="PIRSR" id="PIRSR001359-3"/>
    </source>
</evidence>
<dbReference type="EMBL" id="MFAE01000013">
    <property type="protein sequence ID" value="OGD66850.1"/>
    <property type="molecule type" value="Genomic_DNA"/>
</dbReference>
<dbReference type="Proteomes" id="UP000179003">
    <property type="component" value="Unassembled WGS sequence"/>
</dbReference>
<dbReference type="InterPro" id="IPR050246">
    <property type="entry name" value="Class_II_FBP_aldolase"/>
</dbReference>
<feature type="binding site" evidence="2">
    <location>
        <position position="214"/>
    </location>
    <ligand>
        <name>Zn(2+)</name>
        <dbReference type="ChEBI" id="CHEBI:29105"/>
        <label>1</label>
        <note>catalytic</note>
    </ligand>
</feature>
<dbReference type="GO" id="GO:0016832">
    <property type="term" value="F:aldehyde-lyase activity"/>
    <property type="evidence" value="ECO:0007669"/>
    <property type="project" value="InterPro"/>
</dbReference>
<proteinExistence type="predicted"/>